<sequence>MKTPYLFMGAPPFTPPPSIVDTMRHLWSFALHPKQVQREHNVLEVKLPLIFQILLIQLVVLTLLLVLLSLVYKTIGFQLQHLGEAWTYLEGKPFVLLFITLILLAPIQEEIVFRLPLLYSGGFVLTALAVFAFHYGPVLATAAGLALPQALLLLAVLIGAVLLFIKKPVWRENLRKLWQYHFGLVFYFFTLLFALMHLLNYRNVDFPAYLLPMLVLPQLVGGIFLGYTRLRLGLGWSIVQHMFNNALILFLIYGYLASN</sequence>
<gene>
    <name evidence="3" type="ORF">SAMN04487941_1427</name>
</gene>
<organism evidence="3 4">
    <name type="scientific">Pontibacter akesuensis</name>
    <dbReference type="NCBI Taxonomy" id="388950"/>
    <lineage>
        <taxon>Bacteria</taxon>
        <taxon>Pseudomonadati</taxon>
        <taxon>Bacteroidota</taxon>
        <taxon>Cytophagia</taxon>
        <taxon>Cytophagales</taxon>
        <taxon>Hymenobacteraceae</taxon>
        <taxon>Pontibacter</taxon>
    </lineage>
</organism>
<dbReference type="GO" id="GO:0008233">
    <property type="term" value="F:peptidase activity"/>
    <property type="evidence" value="ECO:0007669"/>
    <property type="project" value="UniProtKB-KW"/>
</dbReference>
<evidence type="ECO:0000313" key="4">
    <source>
        <dbReference type="Proteomes" id="UP000182491"/>
    </source>
</evidence>
<dbReference type="GO" id="GO:0006508">
    <property type="term" value="P:proteolysis"/>
    <property type="evidence" value="ECO:0007669"/>
    <property type="project" value="UniProtKB-KW"/>
</dbReference>
<protein>
    <submittedName>
        <fullName evidence="3">CAAX protease self-immunity</fullName>
    </submittedName>
</protein>
<feature type="transmembrane region" description="Helical" evidence="1">
    <location>
        <begin position="117"/>
        <end position="136"/>
    </location>
</feature>
<dbReference type="InterPro" id="IPR003675">
    <property type="entry name" value="Rce1/LyrA-like_dom"/>
</dbReference>
<feature type="domain" description="CAAX prenyl protease 2/Lysostaphin resistance protein A-like" evidence="2">
    <location>
        <begin position="94"/>
        <end position="247"/>
    </location>
</feature>
<name>A0A1I7H1N2_9BACT</name>
<keyword evidence="3" id="KW-0645">Protease</keyword>
<dbReference type="Proteomes" id="UP000182491">
    <property type="component" value="Unassembled WGS sequence"/>
</dbReference>
<dbReference type="OrthoDB" id="847268at2"/>
<feature type="transmembrane region" description="Helical" evidence="1">
    <location>
        <begin position="234"/>
        <end position="256"/>
    </location>
</feature>
<keyword evidence="3" id="KW-0378">Hydrolase</keyword>
<dbReference type="STRING" id="388950.GCA_001611675_00525"/>
<dbReference type="EMBL" id="FPCA01000001">
    <property type="protein sequence ID" value="SFU54580.1"/>
    <property type="molecule type" value="Genomic_DNA"/>
</dbReference>
<keyword evidence="1" id="KW-1133">Transmembrane helix</keyword>
<keyword evidence="1" id="KW-0812">Transmembrane</keyword>
<feature type="transmembrane region" description="Helical" evidence="1">
    <location>
        <begin position="47"/>
        <end position="73"/>
    </location>
</feature>
<feature type="transmembrane region" description="Helical" evidence="1">
    <location>
        <begin position="85"/>
        <end position="105"/>
    </location>
</feature>
<dbReference type="Pfam" id="PF02517">
    <property type="entry name" value="Rce1-like"/>
    <property type="match status" value="1"/>
</dbReference>
<proteinExistence type="predicted"/>
<evidence type="ECO:0000313" key="3">
    <source>
        <dbReference type="EMBL" id="SFU54580.1"/>
    </source>
</evidence>
<reference evidence="4" key="1">
    <citation type="submission" date="2016-10" db="EMBL/GenBank/DDBJ databases">
        <authorList>
            <person name="Varghese N."/>
        </authorList>
    </citation>
    <scope>NUCLEOTIDE SEQUENCE [LARGE SCALE GENOMIC DNA]</scope>
    <source>
        <strain evidence="4">DSM 18820</strain>
    </source>
</reference>
<keyword evidence="4" id="KW-1185">Reference proteome</keyword>
<feature type="transmembrane region" description="Helical" evidence="1">
    <location>
        <begin position="177"/>
        <end position="200"/>
    </location>
</feature>
<keyword evidence="1" id="KW-0472">Membrane</keyword>
<evidence type="ECO:0000259" key="2">
    <source>
        <dbReference type="Pfam" id="PF02517"/>
    </source>
</evidence>
<dbReference type="RefSeq" id="WP_082815106.1">
    <property type="nucleotide sequence ID" value="NZ_BMXC01000001.1"/>
</dbReference>
<feature type="transmembrane region" description="Helical" evidence="1">
    <location>
        <begin position="142"/>
        <end position="165"/>
    </location>
</feature>
<accession>A0A1I7H1N2</accession>
<dbReference type="AlphaFoldDB" id="A0A1I7H1N2"/>
<feature type="transmembrane region" description="Helical" evidence="1">
    <location>
        <begin position="206"/>
        <end position="227"/>
    </location>
</feature>
<evidence type="ECO:0000256" key="1">
    <source>
        <dbReference type="SAM" id="Phobius"/>
    </source>
</evidence>